<protein>
    <submittedName>
        <fullName evidence="1">Uncharacterized protein</fullName>
    </submittedName>
</protein>
<keyword evidence="2" id="KW-1185">Reference proteome</keyword>
<accession>A0A226HRX7</accession>
<dbReference type="EMBL" id="MUGW01000002">
    <property type="protein sequence ID" value="OXA96230.1"/>
    <property type="molecule type" value="Genomic_DNA"/>
</dbReference>
<dbReference type="AlphaFoldDB" id="A0A226HRX7"/>
<organism evidence="1 2">
    <name type="scientific">Flavobacterium hercynium</name>
    <dbReference type="NCBI Taxonomy" id="387094"/>
    <lineage>
        <taxon>Bacteria</taxon>
        <taxon>Pseudomonadati</taxon>
        <taxon>Bacteroidota</taxon>
        <taxon>Flavobacteriia</taxon>
        <taxon>Flavobacteriales</taxon>
        <taxon>Flavobacteriaceae</taxon>
        <taxon>Flavobacterium</taxon>
    </lineage>
</organism>
<dbReference type="Proteomes" id="UP000198345">
    <property type="component" value="Unassembled WGS sequence"/>
</dbReference>
<sequence length="170" mass="19758">MPRHLTEKGYEVEKKDFSTKSRLAEDLVKGFKDVRNYMGNVCFDVVAYFKHLEDPNTITLFDLENTVGEQWVSLFELKYPNKRKWTGNPIISSTIVLFYRHRDGKFFHAAIAAGGHNIRAINSIKLGTDWIGEIDMLKVLKNEQKNSENKELPPGKYMFDRTEISVYLYS</sequence>
<dbReference type="OrthoDB" id="1246582at2"/>
<dbReference type="RefSeq" id="WP_089048026.1">
    <property type="nucleotide sequence ID" value="NZ_FXTV01000001.1"/>
</dbReference>
<gene>
    <name evidence="1" type="ORF">B0A66_01260</name>
</gene>
<evidence type="ECO:0000313" key="1">
    <source>
        <dbReference type="EMBL" id="OXA96230.1"/>
    </source>
</evidence>
<proteinExistence type="predicted"/>
<reference evidence="1 2" key="1">
    <citation type="submission" date="2016-11" db="EMBL/GenBank/DDBJ databases">
        <title>Whole genomes of Flavobacteriaceae.</title>
        <authorList>
            <person name="Stine C."/>
            <person name="Li C."/>
            <person name="Tadesse D."/>
        </authorList>
    </citation>
    <scope>NUCLEOTIDE SEQUENCE [LARGE SCALE GENOMIC DNA]</scope>
    <source>
        <strain evidence="1 2">DSM 18292</strain>
    </source>
</reference>
<comment type="caution">
    <text evidence="1">The sequence shown here is derived from an EMBL/GenBank/DDBJ whole genome shotgun (WGS) entry which is preliminary data.</text>
</comment>
<name>A0A226HRX7_9FLAO</name>
<evidence type="ECO:0000313" key="2">
    <source>
        <dbReference type="Proteomes" id="UP000198345"/>
    </source>
</evidence>